<name>A0A318L988_9PSEU</name>
<keyword evidence="2" id="KW-1185">Reference proteome</keyword>
<protein>
    <submittedName>
        <fullName evidence="1">Uncharacterized protein</fullName>
    </submittedName>
</protein>
<sequence length="186" mass="20819">MIDVLCEITIASHGALEHLQHRGRGILEIARRRRRPLPRAHALGAAETLFRREVHEAIGLLATYIEDSEIDEHYLNEVGAEVRIIAERMECFPREPLPPPPSNDISVQLTRINHAVDAEAAMIYQLKDTGQPSATTYLRRRGLHLLELGMLETEQAGIDITAIRSAISTAFNIPNQTNSESRGLCR</sequence>
<reference evidence="1 2" key="1">
    <citation type="submission" date="2016-07" db="EMBL/GenBank/DDBJ databases">
        <title>Draft genome sequence of Prauserella sp. YIM 121212, isolated from alkaline soil.</title>
        <authorList>
            <person name="Ruckert C."/>
            <person name="Albersmeier A."/>
            <person name="Jiang C.-L."/>
            <person name="Jiang Y."/>
            <person name="Kalinowski J."/>
            <person name="Schneider O."/>
            <person name="Winkler A."/>
            <person name="Zotchev S.B."/>
        </authorList>
    </citation>
    <scope>NUCLEOTIDE SEQUENCE [LARGE SCALE GENOMIC DNA]</scope>
    <source>
        <strain evidence="1 2">YIM 121212</strain>
    </source>
</reference>
<gene>
    <name evidence="1" type="ORF">BA062_36880</name>
</gene>
<comment type="caution">
    <text evidence="1">The sequence shown here is derived from an EMBL/GenBank/DDBJ whole genome shotgun (WGS) entry which is preliminary data.</text>
</comment>
<dbReference type="AlphaFoldDB" id="A0A318L988"/>
<dbReference type="Proteomes" id="UP000247892">
    <property type="component" value="Unassembled WGS sequence"/>
</dbReference>
<accession>A0A318L988</accession>
<evidence type="ECO:0000313" key="1">
    <source>
        <dbReference type="EMBL" id="PXY17732.1"/>
    </source>
</evidence>
<proteinExistence type="predicted"/>
<dbReference type="RefSeq" id="WP_110343894.1">
    <property type="nucleotide sequence ID" value="NZ_JBHVKT010000022.1"/>
</dbReference>
<dbReference type="EMBL" id="MASU01000024">
    <property type="protein sequence ID" value="PXY17732.1"/>
    <property type="molecule type" value="Genomic_DNA"/>
</dbReference>
<evidence type="ECO:0000313" key="2">
    <source>
        <dbReference type="Proteomes" id="UP000247892"/>
    </source>
</evidence>
<organism evidence="1 2">
    <name type="scientific">Prauserella flavalba</name>
    <dbReference type="NCBI Taxonomy" id="1477506"/>
    <lineage>
        <taxon>Bacteria</taxon>
        <taxon>Bacillati</taxon>
        <taxon>Actinomycetota</taxon>
        <taxon>Actinomycetes</taxon>
        <taxon>Pseudonocardiales</taxon>
        <taxon>Pseudonocardiaceae</taxon>
        <taxon>Prauserella</taxon>
    </lineage>
</organism>